<dbReference type="InterPro" id="IPR050135">
    <property type="entry name" value="dGTPase-like"/>
</dbReference>
<dbReference type="SUPFAM" id="SSF109604">
    <property type="entry name" value="HD-domain/PDEase-like"/>
    <property type="match status" value="1"/>
</dbReference>
<dbReference type="PANTHER" id="PTHR11373:SF32">
    <property type="entry name" value="DEOXYGUANOSINETRIPHOSPHATE TRIPHOSPHOHYDROLASE"/>
    <property type="match status" value="1"/>
</dbReference>
<dbReference type="InterPro" id="IPR006261">
    <property type="entry name" value="dGTPase"/>
</dbReference>
<proteinExistence type="inferred from homology"/>
<dbReference type="RefSeq" id="WP_188773666.1">
    <property type="nucleotide sequence ID" value="NZ_BMMB01000001.1"/>
</dbReference>
<keyword evidence="1 2" id="KW-0378">Hydrolase</keyword>
<dbReference type="CDD" id="cd00077">
    <property type="entry name" value="HDc"/>
    <property type="match status" value="1"/>
</dbReference>
<reference evidence="4 5" key="1">
    <citation type="submission" date="2023-07" db="EMBL/GenBank/DDBJ databases">
        <title>Genomic Encyclopedia of Type Strains, Phase IV (KMG-IV): sequencing the most valuable type-strain genomes for metagenomic binning, comparative biology and taxonomic classification.</title>
        <authorList>
            <person name="Goeker M."/>
        </authorList>
    </citation>
    <scope>NUCLEOTIDE SEQUENCE [LARGE SCALE GENOMIC DNA]</scope>
    <source>
        <strain evidence="4 5">DSM 22170</strain>
    </source>
</reference>
<dbReference type="Proteomes" id="UP001185028">
    <property type="component" value="Unassembled WGS sequence"/>
</dbReference>
<protein>
    <recommendedName>
        <fullName evidence="2">Deoxyguanosinetriphosphate triphosphohydrolase-like protein</fullName>
    </recommendedName>
</protein>
<comment type="similarity">
    <text evidence="2">Belongs to the dGTPase family. Type 2 subfamily.</text>
</comment>
<dbReference type="InterPro" id="IPR026875">
    <property type="entry name" value="PHydrolase_assoc_dom"/>
</dbReference>
<dbReference type="InterPro" id="IPR006674">
    <property type="entry name" value="HD_domain"/>
</dbReference>
<dbReference type="PANTHER" id="PTHR11373">
    <property type="entry name" value="DEOXYNUCLEOSIDE TRIPHOSPHATE TRIPHOSPHOHYDROLASE"/>
    <property type="match status" value="1"/>
</dbReference>
<name>A0ABU1IX32_9BACL</name>
<evidence type="ECO:0000313" key="4">
    <source>
        <dbReference type="EMBL" id="MDR6243481.1"/>
    </source>
</evidence>
<evidence type="ECO:0000259" key="3">
    <source>
        <dbReference type="PROSITE" id="PS51831"/>
    </source>
</evidence>
<dbReference type="InterPro" id="IPR023023">
    <property type="entry name" value="dNTPase_2"/>
</dbReference>
<dbReference type="Pfam" id="PF13286">
    <property type="entry name" value="HD_assoc"/>
    <property type="match status" value="1"/>
</dbReference>
<gene>
    <name evidence="4" type="ORF">JOC58_001368</name>
</gene>
<feature type="domain" description="HD" evidence="3">
    <location>
        <begin position="63"/>
        <end position="221"/>
    </location>
</feature>
<dbReference type="InterPro" id="IPR003607">
    <property type="entry name" value="HD/PDEase_dom"/>
</dbReference>
<dbReference type="EMBL" id="JAVDQH010000004">
    <property type="protein sequence ID" value="MDR6243481.1"/>
    <property type="molecule type" value="Genomic_DNA"/>
</dbReference>
<evidence type="ECO:0000256" key="1">
    <source>
        <dbReference type="ARBA" id="ARBA00022801"/>
    </source>
</evidence>
<evidence type="ECO:0000256" key="2">
    <source>
        <dbReference type="HAMAP-Rule" id="MF_01212"/>
    </source>
</evidence>
<dbReference type="PROSITE" id="PS51831">
    <property type="entry name" value="HD"/>
    <property type="match status" value="1"/>
</dbReference>
<dbReference type="GO" id="GO:0008832">
    <property type="term" value="F:dGTPase activity"/>
    <property type="evidence" value="ECO:0007669"/>
    <property type="project" value="UniProtKB-EC"/>
</dbReference>
<dbReference type="NCBIfam" id="TIGR01353">
    <property type="entry name" value="dGTP_triPase"/>
    <property type="match status" value="1"/>
</dbReference>
<accession>A0ABU1IX32</accession>
<dbReference type="SMART" id="SM00471">
    <property type="entry name" value="HDc"/>
    <property type="match status" value="1"/>
</dbReference>
<dbReference type="HAMAP" id="MF_01212">
    <property type="entry name" value="dGTPase_type2"/>
    <property type="match status" value="1"/>
</dbReference>
<comment type="caution">
    <text evidence="4">The sequence shown here is derived from an EMBL/GenBank/DDBJ whole genome shotgun (WGS) entry which is preliminary data.</text>
</comment>
<evidence type="ECO:0000313" key="5">
    <source>
        <dbReference type="Proteomes" id="UP001185028"/>
    </source>
</evidence>
<sequence length="441" mass="50790">MTEFKDVRIRRQFDEDSSGRDSLDTRSSFERDYGRLIHSPTFRRLQGKSQVFGAGSGDYYRTRLTHSLEVAQIARSIANKLKDDPVLKKNDEPGLTIDPLVVECAALAHDIGHPPFGHKGEHDLNEKLKDYNLFFEGNAQNFRLLMHLEKRSANYNGLNLTAATLLAINKYPYELKRDSLKGLYDSEWSTISSIRKEWNMPNTKATIEAQLMDLSDDIAYSSHDIEDGIRAGKIQMTETFLLSERLIKYVTNEVADSKKKDPKIWENVDIDSEVNSTVKEFLGDWEKTYEKLGKNDSLTRKENKASSVNNFIKQVGIIEEDNWFKVTFVNGNNSEDTKLKRKMIILKKLAWVTLVKDLRVQRLQQRGENIINKLWEAFFYNGKSIIPSSWLDGLDDVDCKKEDPKWLRFIADYISGMTDSYAEKLYQELYGSLAGSIYDLD</sequence>
<organism evidence="4 5">
    <name type="scientific">Paenibacillus hunanensis</name>
    <dbReference type="NCBI Taxonomy" id="539262"/>
    <lineage>
        <taxon>Bacteria</taxon>
        <taxon>Bacillati</taxon>
        <taxon>Bacillota</taxon>
        <taxon>Bacilli</taxon>
        <taxon>Bacillales</taxon>
        <taxon>Paenibacillaceae</taxon>
        <taxon>Paenibacillus</taxon>
    </lineage>
</organism>
<keyword evidence="5" id="KW-1185">Reference proteome</keyword>
<dbReference type="Pfam" id="PF01966">
    <property type="entry name" value="HD"/>
    <property type="match status" value="1"/>
</dbReference>
<dbReference type="Gene3D" id="1.10.3210.10">
    <property type="entry name" value="Hypothetical protein af1432"/>
    <property type="match status" value="1"/>
</dbReference>